<feature type="region of interest" description="Disordered" evidence="2">
    <location>
        <begin position="1"/>
        <end position="68"/>
    </location>
</feature>
<feature type="compositionally biased region" description="Polar residues" evidence="2">
    <location>
        <begin position="142"/>
        <end position="153"/>
    </location>
</feature>
<evidence type="ECO:0000313" key="4">
    <source>
        <dbReference type="Proteomes" id="UP001159405"/>
    </source>
</evidence>
<keyword evidence="4" id="KW-1185">Reference proteome</keyword>
<evidence type="ECO:0000256" key="1">
    <source>
        <dbReference type="SAM" id="Coils"/>
    </source>
</evidence>
<name>A0ABN8PD16_9CNID</name>
<feature type="region of interest" description="Disordered" evidence="2">
    <location>
        <begin position="134"/>
        <end position="153"/>
    </location>
</feature>
<feature type="region of interest" description="Disordered" evidence="2">
    <location>
        <begin position="103"/>
        <end position="127"/>
    </location>
</feature>
<dbReference type="Proteomes" id="UP001159405">
    <property type="component" value="Unassembled WGS sequence"/>
</dbReference>
<feature type="coiled-coil region" evidence="1">
    <location>
        <begin position="68"/>
        <end position="95"/>
    </location>
</feature>
<sequence>MKLRRSTREKKPPQHLQDLQLELDPTESLQTRAIRDEFLTPEADKQSANKLQTPAFTPEEEKQSAASISKLQNENLKLELELTRAKIELARVKSAMAHECQSKMAAPNPATVNTRNQGQSLEESLGDPIVLGLSDELADPAQKTTGTQHHPPR</sequence>
<organism evidence="3 4">
    <name type="scientific">Porites lobata</name>
    <dbReference type="NCBI Taxonomy" id="104759"/>
    <lineage>
        <taxon>Eukaryota</taxon>
        <taxon>Metazoa</taxon>
        <taxon>Cnidaria</taxon>
        <taxon>Anthozoa</taxon>
        <taxon>Hexacorallia</taxon>
        <taxon>Scleractinia</taxon>
        <taxon>Fungiina</taxon>
        <taxon>Poritidae</taxon>
        <taxon>Porites</taxon>
    </lineage>
</organism>
<reference evidence="3 4" key="1">
    <citation type="submission" date="2022-05" db="EMBL/GenBank/DDBJ databases">
        <authorList>
            <consortium name="Genoscope - CEA"/>
            <person name="William W."/>
        </authorList>
    </citation>
    <scope>NUCLEOTIDE SEQUENCE [LARGE SCALE GENOMIC DNA]</scope>
</reference>
<gene>
    <name evidence="3" type="ORF">PLOB_00039818</name>
</gene>
<feature type="compositionally biased region" description="Basic and acidic residues" evidence="2">
    <location>
        <begin position="33"/>
        <end position="47"/>
    </location>
</feature>
<comment type="caution">
    <text evidence="3">The sequence shown here is derived from an EMBL/GenBank/DDBJ whole genome shotgun (WGS) entry which is preliminary data.</text>
</comment>
<evidence type="ECO:0000256" key="2">
    <source>
        <dbReference type="SAM" id="MobiDB-lite"/>
    </source>
</evidence>
<feature type="compositionally biased region" description="Polar residues" evidence="2">
    <location>
        <begin position="110"/>
        <end position="122"/>
    </location>
</feature>
<protein>
    <submittedName>
        <fullName evidence="3">Uncharacterized protein</fullName>
    </submittedName>
</protein>
<evidence type="ECO:0000313" key="3">
    <source>
        <dbReference type="EMBL" id="CAH3137869.1"/>
    </source>
</evidence>
<keyword evidence="1" id="KW-0175">Coiled coil</keyword>
<accession>A0ABN8PD16</accession>
<dbReference type="EMBL" id="CALNXK010000060">
    <property type="protein sequence ID" value="CAH3137869.1"/>
    <property type="molecule type" value="Genomic_DNA"/>
</dbReference>
<proteinExistence type="predicted"/>